<dbReference type="SUPFAM" id="SSF49464">
    <property type="entry name" value="Carboxypeptidase regulatory domain-like"/>
    <property type="match status" value="1"/>
</dbReference>
<feature type="domain" description="TonB-dependent receptor plug" evidence="3">
    <location>
        <begin position="148"/>
        <end position="256"/>
    </location>
</feature>
<dbReference type="Proteomes" id="UP001060104">
    <property type="component" value="Chromosome"/>
</dbReference>
<feature type="transmembrane region" description="Helical" evidence="2">
    <location>
        <begin position="20"/>
        <end position="40"/>
    </location>
</feature>
<dbReference type="InterPro" id="IPR023996">
    <property type="entry name" value="TonB-dep_OMP_SusC/RagA"/>
</dbReference>
<keyword evidence="2" id="KW-1133">Transmembrane helix</keyword>
<dbReference type="Gene3D" id="2.60.40.1120">
    <property type="entry name" value="Carboxypeptidase-like, regulatory domain"/>
    <property type="match status" value="1"/>
</dbReference>
<evidence type="ECO:0000313" key="7">
    <source>
        <dbReference type="Proteomes" id="UP001060104"/>
    </source>
</evidence>
<reference evidence="5" key="2">
    <citation type="submission" date="2022-08" db="EMBL/GenBank/DDBJ databases">
        <title>Genome Sequencing of Bacteroides fragilis Group Isolates with Nanopore Technology.</title>
        <authorList>
            <person name="Tisza M.J."/>
            <person name="Smith D."/>
            <person name="Dekker J.P."/>
        </authorList>
    </citation>
    <scope>NUCLEOTIDE SEQUENCE</scope>
    <source>
        <strain evidence="5">BFG-527</strain>
    </source>
</reference>
<accession>A0A174MTV4</accession>
<evidence type="ECO:0000313" key="5">
    <source>
        <dbReference type="EMBL" id="UVQ75350.1"/>
    </source>
</evidence>
<dbReference type="SUPFAM" id="SSF56935">
    <property type="entry name" value="Porins"/>
    <property type="match status" value="1"/>
</dbReference>
<evidence type="ECO:0000259" key="3">
    <source>
        <dbReference type="Pfam" id="PF07715"/>
    </source>
</evidence>
<dbReference type="Proteomes" id="UP000095606">
    <property type="component" value="Unassembled WGS sequence"/>
</dbReference>
<dbReference type="InterPro" id="IPR039426">
    <property type="entry name" value="TonB-dep_rcpt-like"/>
</dbReference>
<keyword evidence="4" id="KW-0675">Receptor</keyword>
<dbReference type="InterPro" id="IPR023997">
    <property type="entry name" value="TonB-dep_OMP_SusC/RagA_CS"/>
</dbReference>
<proteinExistence type="inferred from homology"/>
<dbReference type="GeneID" id="69587687"/>
<dbReference type="Gene3D" id="2.170.130.10">
    <property type="entry name" value="TonB-dependent receptor, plug domain"/>
    <property type="match status" value="1"/>
</dbReference>
<sequence>MKVYKSKLIDENNIKKTYKLGLREFCILLIVSLLCNQALYATDKSEHINNISQNTNVIIGVVTDSQNGDPIIGATIKIKGSTTGTVTDLDGKFEIKATANDILQISYVGYNTKEIKVGKQKVIAVTLAESAEQLETVVVTAFGANQKKESVTGAIQAIKPADLIVPSSNLSTSFAGRLAGVVAFQRSGEPGSNNAEFFIRGISTISGITSPLIIMDGVEITSADLNAIDPEIIESFSILKDATASAMYGTRGANGVMIIKTKSGLDTERPIIGLRVEANISMPTQVPKFVDAITYMKMFNESVRNQGTGDPLYSDEKILGTQFGLNPYVFPNVDWYDEVFKDIAFNQRANLNIRGGTSKITYFMNINVNHETGMLKNRSKEFFSYGNNINLMRYVFQNNIDFHLSPKAKIGLHLNVQLNDQKSPYETSNFLYSAVMSSNPVQYPVYYPQSPDESWVRWGGNTQAQNMLNPVARLTRGYRDTFESTVLANIDYSQKLDFITEGLSLHALFSLRNYSYSTKARVQDYNSYELKDYSVDANGNYTMKVGPTDGSNPQRFPLANEGGSTGERKFYFQSYLDYTRSFNEHHVNAMILFNMDEYSTNNPGTNLISSLPKRRMGVAGRITYDYAHRYMTEVNAGYNGSENFAKGHRWGFFPSISLGWNVAEEPFWESLKNIVSRLKVRGSYGLVGNDQIGSDRYIYLEQVNLQGSSPFQTGYGTQTQTYQGPTYNRFRNEDITWEVGHKLNVGLDLQLFNDWNITFDVFREIRSNIFQQKLSIPQYLGTASSVIYGNFAKVRNHGVDLSIDYGKQISKDFTLQFKGTFTFARNKVLEYDEAPGLRPGMKTVGRRLNTFLGYVTNGLYENYTDVEESPTSTLGNIAISPGDIKYVDQPDANGNYDGRITSDDRVEIGDPWIPEIVYGFGPSMRWKNWDFSFFFQGQTNVSLIMENFEPFGERSARGVLAWIADDYWSPDYPNVNAKHPRLTRLTNNHNMQVSTYWLRDASFLKLKNVELGYSYKKARFYISGSNLLTISPFKHWDPEVGTGAGMQYPTQRIFNLGIQMSF</sequence>
<accession>A0A3E5GCK6</accession>
<organism evidence="4 6">
    <name type="scientific">Bacteroides faecis</name>
    <dbReference type="NCBI Taxonomy" id="674529"/>
    <lineage>
        <taxon>Bacteria</taxon>
        <taxon>Pseudomonadati</taxon>
        <taxon>Bacteroidota</taxon>
        <taxon>Bacteroidia</taxon>
        <taxon>Bacteroidales</taxon>
        <taxon>Bacteroidaceae</taxon>
        <taxon>Bacteroides</taxon>
    </lineage>
</organism>
<keyword evidence="1 2" id="KW-0472">Membrane</keyword>
<dbReference type="FunFam" id="2.170.130.10:FF:000003">
    <property type="entry name" value="SusC/RagA family TonB-linked outer membrane protein"/>
    <property type="match status" value="1"/>
</dbReference>
<dbReference type="GO" id="GO:0009279">
    <property type="term" value="C:cell outer membrane"/>
    <property type="evidence" value="ECO:0007669"/>
    <property type="project" value="UniProtKB-SubCell"/>
</dbReference>
<dbReference type="RefSeq" id="WP_055269584.1">
    <property type="nucleotide sequence ID" value="NZ_CABMFH010000010.1"/>
</dbReference>
<dbReference type="InterPro" id="IPR012910">
    <property type="entry name" value="Plug_dom"/>
</dbReference>
<dbReference type="FunFam" id="2.60.40.1120:FF:000003">
    <property type="entry name" value="Outer membrane protein Omp121"/>
    <property type="match status" value="1"/>
</dbReference>
<dbReference type="PROSITE" id="PS52016">
    <property type="entry name" value="TONB_DEPENDENT_REC_3"/>
    <property type="match status" value="1"/>
</dbReference>
<dbReference type="EMBL" id="CZAE01000010">
    <property type="protein sequence ID" value="CUP37129.1"/>
    <property type="molecule type" value="Genomic_DNA"/>
</dbReference>
<comment type="subcellular location">
    <subcellularLocation>
        <location evidence="1">Cell outer membrane</location>
        <topology evidence="1">Multi-pass membrane protein</topology>
    </subcellularLocation>
</comment>
<dbReference type="InterPro" id="IPR037066">
    <property type="entry name" value="Plug_dom_sf"/>
</dbReference>
<dbReference type="NCBIfam" id="TIGR04057">
    <property type="entry name" value="SusC_RagA_signa"/>
    <property type="match status" value="1"/>
</dbReference>
<name>A0A174MTV4_9BACE</name>
<dbReference type="Pfam" id="PF07715">
    <property type="entry name" value="Plug"/>
    <property type="match status" value="1"/>
</dbReference>
<gene>
    <name evidence="4" type="ORF">ERS852461_02446</name>
    <name evidence="5" type="ORF">NXY30_02730</name>
</gene>
<keyword evidence="1" id="KW-1134">Transmembrane beta strand</keyword>
<keyword evidence="1" id="KW-0813">Transport</keyword>
<evidence type="ECO:0000256" key="2">
    <source>
        <dbReference type="SAM" id="Phobius"/>
    </source>
</evidence>
<evidence type="ECO:0000313" key="6">
    <source>
        <dbReference type="Proteomes" id="UP000095606"/>
    </source>
</evidence>
<keyword evidence="1 2" id="KW-0812">Transmembrane</keyword>
<evidence type="ECO:0000313" key="4">
    <source>
        <dbReference type="EMBL" id="CUP37129.1"/>
    </source>
</evidence>
<dbReference type="InterPro" id="IPR008969">
    <property type="entry name" value="CarboxyPept-like_regulatory"/>
</dbReference>
<reference evidence="4 6" key="1">
    <citation type="submission" date="2015-09" db="EMBL/GenBank/DDBJ databases">
        <authorList>
            <consortium name="Pathogen Informatics"/>
        </authorList>
    </citation>
    <scope>NUCLEOTIDE SEQUENCE [LARGE SCALE GENOMIC DNA]</scope>
    <source>
        <strain evidence="4 6">2789STDY5834846</strain>
    </source>
</reference>
<dbReference type="EMBL" id="CP103141">
    <property type="protein sequence ID" value="UVQ75350.1"/>
    <property type="molecule type" value="Genomic_DNA"/>
</dbReference>
<keyword evidence="7" id="KW-1185">Reference proteome</keyword>
<dbReference type="Pfam" id="PF13715">
    <property type="entry name" value="CarbopepD_reg_2"/>
    <property type="match status" value="1"/>
</dbReference>
<protein>
    <submittedName>
        <fullName evidence="4 5">TonB-dependent receptor</fullName>
    </submittedName>
</protein>
<evidence type="ECO:0000256" key="1">
    <source>
        <dbReference type="PROSITE-ProRule" id="PRU01360"/>
    </source>
</evidence>
<keyword evidence="1" id="KW-0998">Cell outer membrane</keyword>
<dbReference type="AlphaFoldDB" id="A0A174MTV4"/>
<comment type="similarity">
    <text evidence="1">Belongs to the TonB-dependent receptor family.</text>
</comment>
<dbReference type="NCBIfam" id="TIGR04056">
    <property type="entry name" value="OMP_RagA_SusC"/>
    <property type="match status" value="1"/>
</dbReference>